<keyword evidence="9" id="KW-0119">Carbohydrate metabolism</keyword>
<dbReference type="RefSeq" id="WP_431978366.1">
    <property type="nucleotide sequence ID" value="NZ_JASFCU010000001.1"/>
</dbReference>
<dbReference type="SUPFAM" id="SSF53756">
    <property type="entry name" value="UDP-Glycosyltransferase/glycogen phosphorylase"/>
    <property type="match status" value="1"/>
</dbReference>
<dbReference type="InterPro" id="IPR052182">
    <property type="entry name" value="Glycogen/Maltodextrin_Phosph"/>
</dbReference>
<keyword evidence="6" id="KW-0328">Glycosyltransferase</keyword>
<accession>A0A341FGM7</accession>
<dbReference type="GO" id="GO:0030170">
    <property type="term" value="F:pyridoxal phosphate binding"/>
    <property type="evidence" value="ECO:0007669"/>
    <property type="project" value="InterPro"/>
</dbReference>
<keyword evidence="5" id="KW-0021">Allosteric enzyme</keyword>
<dbReference type="InterPro" id="IPR035090">
    <property type="entry name" value="Pyridoxal_P_attach_site"/>
</dbReference>
<comment type="catalytic activity">
    <reaction evidence="1">
        <text>[(1-&gt;4)-alpha-D-glucosyl](n) + phosphate = [(1-&gt;4)-alpha-D-glucosyl](n-1) + alpha-D-glucose 1-phosphate</text>
        <dbReference type="Rhea" id="RHEA:41732"/>
        <dbReference type="Rhea" id="RHEA-COMP:9584"/>
        <dbReference type="Rhea" id="RHEA-COMP:9586"/>
        <dbReference type="ChEBI" id="CHEBI:15444"/>
        <dbReference type="ChEBI" id="CHEBI:43474"/>
        <dbReference type="ChEBI" id="CHEBI:58601"/>
        <dbReference type="EC" id="2.4.1.1"/>
    </reaction>
</comment>
<comment type="function">
    <text evidence="10">Phosphorylase is an important allosteric enzyme in carbohydrate metabolism. Enzymes from different sources differ in their regulatory mechanisms and in their natural substrates. However, all known phosphorylases share catalytic and structural properties.</text>
</comment>
<comment type="similarity">
    <text evidence="3">Belongs to the glycogen phosphorylase family.</text>
</comment>
<evidence type="ECO:0000256" key="4">
    <source>
        <dbReference type="ARBA" id="ARBA00012591"/>
    </source>
</evidence>
<dbReference type="Pfam" id="PF11897">
    <property type="entry name" value="DUF3417"/>
    <property type="match status" value="1"/>
</dbReference>
<dbReference type="Pfam" id="PF00343">
    <property type="entry name" value="Phosphorylase"/>
    <property type="match status" value="1"/>
</dbReference>
<evidence type="ECO:0000256" key="5">
    <source>
        <dbReference type="ARBA" id="ARBA00022533"/>
    </source>
</evidence>
<organism evidence="12 13">
    <name type="scientific">Propionibacterium freudenreichii</name>
    <dbReference type="NCBI Taxonomy" id="1744"/>
    <lineage>
        <taxon>Bacteria</taxon>
        <taxon>Bacillati</taxon>
        <taxon>Actinomycetota</taxon>
        <taxon>Actinomycetes</taxon>
        <taxon>Propionibacteriales</taxon>
        <taxon>Propionibacteriaceae</taxon>
        <taxon>Propionibacterium</taxon>
    </lineage>
</organism>
<evidence type="ECO:0000256" key="11">
    <source>
        <dbReference type="PIRSR" id="PIRSR000460-1"/>
    </source>
</evidence>
<gene>
    <name evidence="12" type="ORF">PFR_JS23_1168</name>
</gene>
<dbReference type="GO" id="GO:0008184">
    <property type="term" value="F:glycogen phosphorylase activity"/>
    <property type="evidence" value="ECO:0007669"/>
    <property type="project" value="InterPro"/>
</dbReference>
<evidence type="ECO:0000256" key="9">
    <source>
        <dbReference type="ARBA" id="ARBA00023277"/>
    </source>
</evidence>
<dbReference type="AlphaFoldDB" id="A0A341FGM7"/>
<dbReference type="NCBIfam" id="TIGR02094">
    <property type="entry name" value="more_P_ylases"/>
    <property type="match status" value="1"/>
</dbReference>
<dbReference type="PROSITE" id="PS00102">
    <property type="entry name" value="PHOSPHORYLASE"/>
    <property type="match status" value="1"/>
</dbReference>
<dbReference type="EMBL" id="LT618793">
    <property type="protein sequence ID" value="SCQ78638.1"/>
    <property type="molecule type" value="Genomic_DNA"/>
</dbReference>
<feature type="modified residue" description="N6-(pyridoxal phosphate)lysine" evidence="11">
    <location>
        <position position="612"/>
    </location>
</feature>
<evidence type="ECO:0000256" key="1">
    <source>
        <dbReference type="ARBA" id="ARBA00001275"/>
    </source>
</evidence>
<evidence type="ECO:0000313" key="13">
    <source>
        <dbReference type="Proteomes" id="UP000250080"/>
    </source>
</evidence>
<dbReference type="GO" id="GO:0005975">
    <property type="term" value="P:carbohydrate metabolic process"/>
    <property type="evidence" value="ECO:0007669"/>
    <property type="project" value="InterPro"/>
</dbReference>
<dbReference type="Proteomes" id="UP000250080">
    <property type="component" value="Chromosome I"/>
</dbReference>
<evidence type="ECO:0000256" key="10">
    <source>
        <dbReference type="ARBA" id="ARBA00025174"/>
    </source>
</evidence>
<evidence type="ECO:0000256" key="2">
    <source>
        <dbReference type="ARBA" id="ARBA00001933"/>
    </source>
</evidence>
<protein>
    <recommendedName>
        <fullName evidence="4">glycogen phosphorylase</fullName>
        <ecNumber evidence="4">2.4.1.1</ecNumber>
    </recommendedName>
</protein>
<dbReference type="PANTHER" id="PTHR42655:SF1">
    <property type="entry name" value="GLYCOGEN PHOSPHORYLASE"/>
    <property type="match status" value="1"/>
</dbReference>
<evidence type="ECO:0000256" key="3">
    <source>
        <dbReference type="ARBA" id="ARBA00006047"/>
    </source>
</evidence>
<comment type="cofactor">
    <cofactor evidence="2">
        <name>pyridoxal 5'-phosphate</name>
        <dbReference type="ChEBI" id="CHEBI:597326"/>
    </cofactor>
</comment>
<dbReference type="PANTHER" id="PTHR42655">
    <property type="entry name" value="GLYCOGEN PHOSPHORYLASE"/>
    <property type="match status" value="1"/>
</dbReference>
<evidence type="ECO:0000256" key="7">
    <source>
        <dbReference type="ARBA" id="ARBA00022679"/>
    </source>
</evidence>
<sequence length="863" mass="95399">MPISLVDVRAIRRFIVQPVLPESLKPLAVLARNLRWSWHQDTQDLFEAIDPVLWEETSHDPQKLLSRASRERLDTLAGDRRYLRHLELAAADLSDYVSGDRWYQGFVSRHPEAPKAIGYFSAEFGVSSVLPQYSGGLGVLAGDHLKSASDLGVPIIGVGLLYTHGYFRQSLNAAGWQQEHYPVLDPNELPVEMLREDGEPVTITLTINHRPVVAQLWVAQVGRVPLLFMDTNVDANDEAARSITDRLYGGSADHRLAQEILLGVGGVRALRAFCRVTGRPDPDVYHCNEGHAGFLGLERIREYMTSGDDFDTAWEKTRAGNVFTTHTPVPAGIDRFGNEQVANEFGDFTPLPIDRVLALGAEDYEGGDPSRFNMAVMGLRLGEHANGVSRLHGKVSREMFQGLWPDFDVSEVPIGSVTNGVHAQSWIHPDLLELLQAQTGDSETVVDGLDLTALDRVDDNTLWSLKRQMRGEMIKMARERLVRSCKSRGMSSEWVSNALNPHVLTIGFARRGASYKRLTLMIQQPERLKKLLNDPEHPVQIVIAGKAHPADDIGKGFIQQMVQFSDDPEVRGKLVFLPDYDISLARPLYPGCDVWLNNPLRPQEACGTSGMKAALNGAANLSILDGWWDEWYDPAYGWAIPSATNAASPEERDRMEAESLYQIIERDVVPKFYARDANGLPTGWITMMRETMEGLGPKILATRMVRDYVTDLYTPAAQSASALLDNDVAANLAAWKQRVRQAWDGVAIDRVESDLPNPVAVGSRNVFSAWVKLGSLEPTDVSVQVVSGDVDADDQIHNVRIFELAPTDQVDQQGQLFRANLVSAISGSIGYTVRVVPKHPLLHDAAELGLATVATAAVAGQDR</sequence>
<dbReference type="Gene3D" id="3.40.50.2000">
    <property type="entry name" value="Glycogen Phosphorylase B"/>
    <property type="match status" value="2"/>
</dbReference>
<keyword evidence="8 11" id="KW-0663">Pyridoxal phosphate</keyword>
<dbReference type="InterPro" id="IPR024517">
    <property type="entry name" value="Glycogen_phosphorylase_DUF3417"/>
</dbReference>
<dbReference type="PIRSF" id="PIRSF000460">
    <property type="entry name" value="Pprylas_GlgP"/>
    <property type="match status" value="1"/>
</dbReference>
<dbReference type="InterPro" id="IPR000811">
    <property type="entry name" value="Glyco_trans_35"/>
</dbReference>
<keyword evidence="7" id="KW-0808">Transferase</keyword>
<name>A0A341FGM7_9ACTN</name>
<dbReference type="InterPro" id="IPR011834">
    <property type="entry name" value="Agluc_phsphrylas"/>
</dbReference>
<evidence type="ECO:0000256" key="8">
    <source>
        <dbReference type="ARBA" id="ARBA00022898"/>
    </source>
</evidence>
<dbReference type="EC" id="2.4.1.1" evidence="4"/>
<evidence type="ECO:0000313" key="12">
    <source>
        <dbReference type="EMBL" id="SCQ78638.1"/>
    </source>
</evidence>
<proteinExistence type="inferred from homology"/>
<reference evidence="12 13" key="1">
    <citation type="submission" date="2016-09" db="EMBL/GenBank/DDBJ databases">
        <authorList>
            <person name="Laine KS P."/>
        </authorList>
    </citation>
    <scope>NUCLEOTIDE SEQUENCE [LARGE SCALE GENOMIC DNA]</scope>
    <source>
        <strain evidence="12">PFRJS-23</strain>
    </source>
</reference>
<evidence type="ECO:0000256" key="6">
    <source>
        <dbReference type="ARBA" id="ARBA00022676"/>
    </source>
</evidence>